<evidence type="ECO:0000313" key="3">
    <source>
        <dbReference type="Proteomes" id="UP000789508"/>
    </source>
</evidence>
<feature type="region of interest" description="Disordered" evidence="1">
    <location>
        <begin position="1"/>
        <end position="28"/>
    </location>
</feature>
<proteinExistence type="predicted"/>
<name>A0A9N9IKC5_9GLOM</name>
<dbReference type="Proteomes" id="UP000789508">
    <property type="component" value="Unassembled WGS sequence"/>
</dbReference>
<keyword evidence="3" id="KW-1185">Reference proteome</keyword>
<protein>
    <submittedName>
        <fullName evidence="2">1513_t:CDS:1</fullName>
    </submittedName>
</protein>
<feature type="non-terminal residue" evidence="2">
    <location>
        <position position="1"/>
    </location>
</feature>
<evidence type="ECO:0000256" key="1">
    <source>
        <dbReference type="SAM" id="MobiDB-lite"/>
    </source>
</evidence>
<reference evidence="2" key="1">
    <citation type="submission" date="2021-06" db="EMBL/GenBank/DDBJ databases">
        <authorList>
            <person name="Kallberg Y."/>
            <person name="Tangrot J."/>
            <person name="Rosling A."/>
        </authorList>
    </citation>
    <scope>NUCLEOTIDE SEQUENCE</scope>
    <source>
        <strain evidence="2">FL130A</strain>
    </source>
</reference>
<comment type="caution">
    <text evidence="2">The sequence shown here is derived from an EMBL/GenBank/DDBJ whole genome shotgun (WGS) entry which is preliminary data.</text>
</comment>
<evidence type="ECO:0000313" key="2">
    <source>
        <dbReference type="EMBL" id="CAG8740047.1"/>
    </source>
</evidence>
<gene>
    <name evidence="2" type="ORF">ALEPTO_LOCUS12930</name>
</gene>
<dbReference type="EMBL" id="CAJVPS010034756">
    <property type="protein sequence ID" value="CAG8740047.1"/>
    <property type="molecule type" value="Genomic_DNA"/>
</dbReference>
<organism evidence="2 3">
    <name type="scientific">Ambispora leptoticha</name>
    <dbReference type="NCBI Taxonomy" id="144679"/>
    <lineage>
        <taxon>Eukaryota</taxon>
        <taxon>Fungi</taxon>
        <taxon>Fungi incertae sedis</taxon>
        <taxon>Mucoromycota</taxon>
        <taxon>Glomeromycotina</taxon>
        <taxon>Glomeromycetes</taxon>
        <taxon>Archaeosporales</taxon>
        <taxon>Ambisporaceae</taxon>
        <taxon>Ambispora</taxon>
    </lineage>
</organism>
<dbReference type="OrthoDB" id="5544050at2759"/>
<sequence>RNRGKRKSPPTDDVDPDPKRTNVEMEDNETLDPKANAYLKEMQKYNERLCKDDSGHVRPLVK</sequence>
<accession>A0A9N9IKC5</accession>
<dbReference type="AlphaFoldDB" id="A0A9N9IKC5"/>